<proteinExistence type="predicted"/>
<evidence type="ECO:0000259" key="1">
    <source>
        <dbReference type="PROSITE" id="PS51379"/>
    </source>
</evidence>
<evidence type="ECO:0000313" key="2">
    <source>
        <dbReference type="EMBL" id="TDY59538.1"/>
    </source>
</evidence>
<dbReference type="Pfam" id="PF00037">
    <property type="entry name" value="Fer4"/>
    <property type="match status" value="1"/>
</dbReference>
<comment type="caution">
    <text evidence="2">The sequence shown here is derived from an EMBL/GenBank/DDBJ whole genome shotgun (WGS) entry which is preliminary data.</text>
</comment>
<organism evidence="2 3">
    <name type="scientific">Aminivibrio pyruvatiphilus</name>
    <dbReference type="NCBI Taxonomy" id="1005740"/>
    <lineage>
        <taxon>Bacteria</taxon>
        <taxon>Thermotogati</taxon>
        <taxon>Synergistota</taxon>
        <taxon>Synergistia</taxon>
        <taxon>Synergistales</taxon>
        <taxon>Aminobacteriaceae</taxon>
        <taxon>Aminivibrio</taxon>
    </lineage>
</organism>
<dbReference type="AlphaFoldDB" id="A0A4R8M488"/>
<dbReference type="Gene3D" id="3.30.70.20">
    <property type="match status" value="1"/>
</dbReference>
<name>A0A4R8M488_9BACT</name>
<accession>A0A4R8M488</accession>
<dbReference type="PROSITE" id="PS51379">
    <property type="entry name" value="4FE4S_FER_2"/>
    <property type="match status" value="2"/>
</dbReference>
<dbReference type="RefSeq" id="WP_133957932.1">
    <property type="nucleotide sequence ID" value="NZ_SORI01000012.1"/>
</dbReference>
<feature type="domain" description="4Fe-4S ferredoxin-type" evidence="1">
    <location>
        <begin position="31"/>
        <end position="62"/>
    </location>
</feature>
<dbReference type="InterPro" id="IPR017896">
    <property type="entry name" value="4Fe4S_Fe-S-bd"/>
</dbReference>
<dbReference type="SUPFAM" id="SSF54862">
    <property type="entry name" value="4Fe-4S ferredoxins"/>
    <property type="match status" value="1"/>
</dbReference>
<keyword evidence="3" id="KW-1185">Reference proteome</keyword>
<dbReference type="Proteomes" id="UP000295066">
    <property type="component" value="Unassembled WGS sequence"/>
</dbReference>
<reference evidence="2 3" key="1">
    <citation type="submission" date="2019-03" db="EMBL/GenBank/DDBJ databases">
        <title>Genomic Encyclopedia of Type Strains, Phase IV (KMG-IV): sequencing the most valuable type-strain genomes for metagenomic binning, comparative biology and taxonomic classification.</title>
        <authorList>
            <person name="Goeker M."/>
        </authorList>
    </citation>
    <scope>NUCLEOTIDE SEQUENCE [LARGE SCALE GENOMIC DNA]</scope>
    <source>
        <strain evidence="2 3">DSM 25964</strain>
    </source>
</reference>
<gene>
    <name evidence="2" type="ORF">C8D99_11246</name>
</gene>
<dbReference type="EMBL" id="SORI01000012">
    <property type="protein sequence ID" value="TDY59538.1"/>
    <property type="molecule type" value="Genomic_DNA"/>
</dbReference>
<dbReference type="OrthoDB" id="9807879at2"/>
<evidence type="ECO:0000313" key="3">
    <source>
        <dbReference type="Proteomes" id="UP000295066"/>
    </source>
</evidence>
<protein>
    <submittedName>
        <fullName evidence="2">4Fe-4S binding protein</fullName>
    </submittedName>
</protein>
<feature type="domain" description="4Fe-4S ferredoxin-type" evidence="1">
    <location>
        <begin position="1"/>
        <end position="29"/>
    </location>
</feature>
<sequence length="244" mass="26653">MTVINKEKCVGCKTCMKYCTVDAIHYLPEEKKCCVDQARCTECYVCVRQKVCPVGAIETVELDGFFKQFQHVMSDPVENHGVTGVTGRGTEEVKTNDVSGRVKKGFAGFSIDMGRPGLGVFLRDAEKVAMAMAEAGLVFEPPETTPLSALMTDMKTGKLDDACHDYHLLSVIIEGSCPLDKMPDVFRALQRVEKEIDTVFSVGLILRVDENGENPVLSELDALGIPQPHRGKVNVGLGKPLSTL</sequence>